<reference evidence="5 6" key="1">
    <citation type="journal article" date="2015" name="Nature">
        <title>rRNA introns, odd ribosomes, and small enigmatic genomes across a large radiation of phyla.</title>
        <authorList>
            <person name="Brown C.T."/>
            <person name="Hug L.A."/>
            <person name="Thomas B.C."/>
            <person name="Sharon I."/>
            <person name="Castelle C.J."/>
            <person name="Singh A."/>
            <person name="Wilkins M.J."/>
            <person name="Williams K.H."/>
            <person name="Banfield J.F."/>
        </authorList>
    </citation>
    <scope>NUCLEOTIDE SEQUENCE [LARGE SCALE GENOMIC DNA]</scope>
</reference>
<dbReference type="Gene3D" id="3.30.160.20">
    <property type="match status" value="1"/>
</dbReference>
<dbReference type="PROSITE" id="PS00745">
    <property type="entry name" value="RF_PROK_I"/>
    <property type="match status" value="1"/>
</dbReference>
<gene>
    <name evidence="5" type="ORF">UX31_C0001G0046</name>
</gene>
<evidence type="ECO:0000259" key="4">
    <source>
        <dbReference type="PROSITE" id="PS00745"/>
    </source>
</evidence>
<dbReference type="PANTHER" id="PTHR43116:SF3">
    <property type="entry name" value="CLASS I PEPTIDE CHAIN RELEASE FACTOR"/>
    <property type="match status" value="1"/>
</dbReference>
<accession>A0A0G1QXH2</accession>
<dbReference type="SMART" id="SM00937">
    <property type="entry name" value="PCRF"/>
    <property type="match status" value="1"/>
</dbReference>
<evidence type="ECO:0000313" key="5">
    <source>
        <dbReference type="EMBL" id="KKU22528.1"/>
    </source>
</evidence>
<dbReference type="InterPro" id="IPR005139">
    <property type="entry name" value="PCRF"/>
</dbReference>
<sequence>MSQRDENKALLYIYSGAGGVDAQDWASMLLRMYQKFTSKRGWNFVVLSQSLGEQSGTKNAACEISGARAYETLKGESGVHRLVRISPYSARNLRHTSFALVEILPEIISQDFKVDAGDLRIDTYRSSGPGGQNVNKLETAVRITHLPTGISAAVQSERSQAQNKEKAMQVLVSRLAQKMEQEKARELSQLKPQVAIEWGSQIRSYVLHPYQMVKDHRTGVKSSQPDKVLDGDLDKFLQASN</sequence>
<evidence type="ECO:0000256" key="1">
    <source>
        <dbReference type="ARBA" id="ARBA00010835"/>
    </source>
</evidence>
<dbReference type="Proteomes" id="UP000034107">
    <property type="component" value="Unassembled WGS sequence"/>
</dbReference>
<dbReference type="PATRIC" id="fig|1618732.3.peg.47"/>
<protein>
    <submittedName>
        <fullName evidence="5">Peptide chain release factor 2</fullName>
    </submittedName>
</protein>
<evidence type="ECO:0000256" key="2">
    <source>
        <dbReference type="ARBA" id="ARBA00022481"/>
    </source>
</evidence>
<dbReference type="EMBL" id="LCLS01000001">
    <property type="protein sequence ID" value="KKU22528.1"/>
    <property type="molecule type" value="Genomic_DNA"/>
</dbReference>
<dbReference type="SUPFAM" id="SSF75620">
    <property type="entry name" value="Release factor"/>
    <property type="match status" value="1"/>
</dbReference>
<dbReference type="AlphaFoldDB" id="A0A0G1QXH2"/>
<dbReference type="Gene3D" id="3.30.70.1660">
    <property type="match status" value="1"/>
</dbReference>
<dbReference type="GO" id="GO:0003747">
    <property type="term" value="F:translation release factor activity"/>
    <property type="evidence" value="ECO:0007669"/>
    <property type="project" value="InterPro"/>
</dbReference>
<dbReference type="InterPro" id="IPR000352">
    <property type="entry name" value="Pep_chain_release_fac_I"/>
</dbReference>
<evidence type="ECO:0000256" key="3">
    <source>
        <dbReference type="ARBA" id="ARBA00022917"/>
    </source>
</evidence>
<dbReference type="Pfam" id="PF03462">
    <property type="entry name" value="PCRF"/>
    <property type="match status" value="1"/>
</dbReference>
<dbReference type="FunFam" id="3.30.160.20:FF:000004">
    <property type="entry name" value="Peptide chain release factor 1"/>
    <property type="match status" value="1"/>
</dbReference>
<feature type="domain" description="Prokaryotic-type class I peptide chain release factors" evidence="4">
    <location>
        <begin position="125"/>
        <end position="141"/>
    </location>
</feature>
<keyword evidence="2" id="KW-0488">Methylation</keyword>
<dbReference type="GO" id="GO:0005737">
    <property type="term" value="C:cytoplasm"/>
    <property type="evidence" value="ECO:0007669"/>
    <property type="project" value="UniProtKB-ARBA"/>
</dbReference>
<dbReference type="InterPro" id="IPR045853">
    <property type="entry name" value="Pep_chain_release_fac_I_sf"/>
</dbReference>
<evidence type="ECO:0000313" key="6">
    <source>
        <dbReference type="Proteomes" id="UP000034107"/>
    </source>
</evidence>
<comment type="similarity">
    <text evidence="1">Belongs to the prokaryotic/mitochondrial release factor family.</text>
</comment>
<comment type="caution">
    <text evidence="5">The sequence shown here is derived from an EMBL/GenBank/DDBJ whole genome shotgun (WGS) entry which is preliminary data.</text>
</comment>
<dbReference type="Pfam" id="PF00472">
    <property type="entry name" value="RF-1"/>
    <property type="match status" value="1"/>
</dbReference>
<keyword evidence="3" id="KW-0648">Protein biosynthesis</keyword>
<organism evidence="5 6">
    <name type="scientific">Candidatus Nomurabacteria bacterium GW2011_GWA1_46_11</name>
    <dbReference type="NCBI Taxonomy" id="1618732"/>
    <lineage>
        <taxon>Bacteria</taxon>
        <taxon>Candidatus Nomuraibacteriota</taxon>
    </lineage>
</organism>
<name>A0A0G1QXH2_9BACT</name>
<proteinExistence type="inferred from homology"/>
<dbReference type="PANTHER" id="PTHR43116">
    <property type="entry name" value="PEPTIDE CHAIN RELEASE FACTOR 2"/>
    <property type="match status" value="1"/>
</dbReference>